<evidence type="ECO:0000256" key="4">
    <source>
        <dbReference type="ARBA" id="ARBA00023163"/>
    </source>
</evidence>
<evidence type="ECO:0000256" key="3">
    <source>
        <dbReference type="ARBA" id="ARBA00023082"/>
    </source>
</evidence>
<keyword evidence="2" id="KW-0805">Transcription regulation</keyword>
<sequence>MSTPVEPMDVAQLCAAHYRPLHAHVRRKLPQRSDADDVVQETWLRVVKVATSGLLGNGRAYLYRVAHNLIADHYRQRQRRREEVLDDTQLNAIADPAPLPEQRLLDAEQLRHLDAIIAALPPRSRQVFLLARVEQLALAEIGRQLGISRQTAHGHLLRALVALQQVPGA</sequence>
<dbReference type="EMBL" id="AJLO02000015">
    <property type="protein sequence ID" value="KOE99885.1"/>
    <property type="molecule type" value="Genomic_DNA"/>
</dbReference>
<dbReference type="PANTHER" id="PTHR43133">
    <property type="entry name" value="RNA POLYMERASE ECF-TYPE SIGMA FACTO"/>
    <property type="match status" value="1"/>
</dbReference>
<dbReference type="InterPro" id="IPR013249">
    <property type="entry name" value="RNA_pol_sigma70_r4_t2"/>
</dbReference>
<dbReference type="SUPFAM" id="SSF88946">
    <property type="entry name" value="Sigma2 domain of RNA polymerase sigma factors"/>
    <property type="match status" value="1"/>
</dbReference>
<dbReference type="NCBIfam" id="TIGR02937">
    <property type="entry name" value="sigma70-ECF"/>
    <property type="match status" value="1"/>
</dbReference>
<evidence type="ECO:0000259" key="5">
    <source>
        <dbReference type="Pfam" id="PF04542"/>
    </source>
</evidence>
<dbReference type="SUPFAM" id="SSF88659">
    <property type="entry name" value="Sigma3 and sigma4 domains of RNA polymerase sigma factors"/>
    <property type="match status" value="1"/>
</dbReference>
<organism evidence="7 8">
    <name type="scientific">Stenotrophomonas geniculata N1</name>
    <dbReference type="NCBI Taxonomy" id="1167641"/>
    <lineage>
        <taxon>Bacteria</taxon>
        <taxon>Pseudomonadati</taxon>
        <taxon>Pseudomonadota</taxon>
        <taxon>Gammaproteobacteria</taxon>
        <taxon>Lysobacterales</taxon>
        <taxon>Lysobacteraceae</taxon>
        <taxon>Stenotrophomonas</taxon>
    </lineage>
</organism>
<dbReference type="GO" id="GO:0006352">
    <property type="term" value="P:DNA-templated transcription initiation"/>
    <property type="evidence" value="ECO:0007669"/>
    <property type="project" value="InterPro"/>
</dbReference>
<evidence type="ECO:0000313" key="8">
    <source>
        <dbReference type="Proteomes" id="UP000036890"/>
    </source>
</evidence>
<evidence type="ECO:0000256" key="1">
    <source>
        <dbReference type="ARBA" id="ARBA00010641"/>
    </source>
</evidence>
<dbReference type="Pfam" id="PF08281">
    <property type="entry name" value="Sigma70_r4_2"/>
    <property type="match status" value="1"/>
</dbReference>
<dbReference type="Proteomes" id="UP000036890">
    <property type="component" value="Unassembled WGS sequence"/>
</dbReference>
<accession>A0A0L8AC51</accession>
<dbReference type="GO" id="GO:0016987">
    <property type="term" value="F:sigma factor activity"/>
    <property type="evidence" value="ECO:0007669"/>
    <property type="project" value="UniProtKB-KW"/>
</dbReference>
<dbReference type="InterPro" id="IPR039425">
    <property type="entry name" value="RNA_pol_sigma-70-like"/>
</dbReference>
<comment type="caution">
    <text evidence="7">The sequence shown here is derived from an EMBL/GenBank/DDBJ whole genome shotgun (WGS) entry which is preliminary data.</text>
</comment>
<dbReference type="CDD" id="cd06171">
    <property type="entry name" value="Sigma70_r4"/>
    <property type="match status" value="1"/>
</dbReference>
<dbReference type="AlphaFoldDB" id="A0A0L8AC51"/>
<proteinExistence type="inferred from homology"/>
<evidence type="ECO:0000259" key="6">
    <source>
        <dbReference type="Pfam" id="PF08281"/>
    </source>
</evidence>
<name>A0A0L8AC51_9GAMM</name>
<dbReference type="InterPro" id="IPR013324">
    <property type="entry name" value="RNA_pol_sigma_r3/r4-like"/>
</dbReference>
<keyword evidence="4" id="KW-0804">Transcription</keyword>
<dbReference type="PANTHER" id="PTHR43133:SF63">
    <property type="entry name" value="RNA POLYMERASE SIGMA FACTOR FECI-RELATED"/>
    <property type="match status" value="1"/>
</dbReference>
<reference evidence="7 8" key="1">
    <citation type="journal article" date="2012" name="J. Bacteriol.">
        <title>Genome sequence of a novel nicotine-degrading strain, Pseudomonas geniculata N1.</title>
        <authorList>
            <person name="Tang H."/>
            <person name="Yu H."/>
            <person name="Tai C."/>
            <person name="Huang K."/>
            <person name="Liu Y."/>
            <person name="Wang L."/>
            <person name="Yao Y."/>
            <person name="Wu G."/>
            <person name="Xu P."/>
        </authorList>
    </citation>
    <scope>NUCLEOTIDE SEQUENCE [LARGE SCALE GENOMIC DNA]</scope>
    <source>
        <strain evidence="7 8">N1</strain>
    </source>
</reference>
<dbReference type="InterPro" id="IPR013325">
    <property type="entry name" value="RNA_pol_sigma_r2"/>
</dbReference>
<feature type="domain" description="RNA polymerase sigma-70 region 2" evidence="5">
    <location>
        <begin position="15"/>
        <end position="80"/>
    </location>
</feature>
<dbReference type="InterPro" id="IPR014284">
    <property type="entry name" value="RNA_pol_sigma-70_dom"/>
</dbReference>
<dbReference type="Gene3D" id="1.10.1740.10">
    <property type="match status" value="1"/>
</dbReference>
<comment type="similarity">
    <text evidence="1">Belongs to the sigma-70 factor family. ECF subfamily.</text>
</comment>
<dbReference type="OrthoDB" id="9794372at2"/>
<evidence type="ECO:0000256" key="2">
    <source>
        <dbReference type="ARBA" id="ARBA00023015"/>
    </source>
</evidence>
<dbReference type="GO" id="GO:0003677">
    <property type="term" value="F:DNA binding"/>
    <property type="evidence" value="ECO:0007669"/>
    <property type="project" value="InterPro"/>
</dbReference>
<keyword evidence="3" id="KW-0731">Sigma factor</keyword>
<feature type="domain" description="RNA polymerase sigma factor 70 region 4 type 2" evidence="6">
    <location>
        <begin position="113"/>
        <end position="163"/>
    </location>
</feature>
<gene>
    <name evidence="7" type="ORF">W7K_05965</name>
</gene>
<evidence type="ECO:0000313" key="7">
    <source>
        <dbReference type="EMBL" id="KOE99885.1"/>
    </source>
</evidence>
<dbReference type="Gene3D" id="1.10.10.10">
    <property type="entry name" value="Winged helix-like DNA-binding domain superfamily/Winged helix DNA-binding domain"/>
    <property type="match status" value="1"/>
</dbReference>
<protein>
    <submittedName>
        <fullName evidence="7">RNA polymerase sigma factor</fullName>
    </submittedName>
</protein>
<dbReference type="Pfam" id="PF04542">
    <property type="entry name" value="Sigma70_r2"/>
    <property type="match status" value="1"/>
</dbReference>
<dbReference type="RefSeq" id="WP_032952638.1">
    <property type="nucleotide sequence ID" value="NZ_AJLO02000015.1"/>
</dbReference>
<dbReference type="InterPro" id="IPR036388">
    <property type="entry name" value="WH-like_DNA-bd_sf"/>
</dbReference>
<dbReference type="InterPro" id="IPR007627">
    <property type="entry name" value="RNA_pol_sigma70_r2"/>
</dbReference>